<dbReference type="Proteomes" id="UP001562357">
    <property type="component" value="Unassembled WGS sequence"/>
</dbReference>
<dbReference type="InterPro" id="IPR005152">
    <property type="entry name" value="Lipase_secreted"/>
</dbReference>
<accession>A0ABQ0CYQ8</accession>
<dbReference type="PANTHER" id="PTHR34853">
    <property type="match status" value="1"/>
</dbReference>
<evidence type="ECO:0000313" key="3">
    <source>
        <dbReference type="EMBL" id="GAB0138589.1"/>
    </source>
</evidence>
<dbReference type="EMBL" id="BAAFGZ010000443">
    <property type="protein sequence ID" value="GAB0138589.1"/>
    <property type="molecule type" value="Genomic_DNA"/>
</dbReference>
<feature type="signal peptide" evidence="2">
    <location>
        <begin position="1"/>
        <end position="21"/>
    </location>
</feature>
<comment type="caution">
    <text evidence="3">The sequence shown here is derived from an EMBL/GenBank/DDBJ whole genome shotgun (WGS) entry which is preliminary data.</text>
</comment>
<proteinExistence type="inferred from homology"/>
<protein>
    <recommendedName>
        <fullName evidence="5">Secretory lipase</fullName>
    </recommendedName>
</protein>
<dbReference type="PANTHER" id="PTHR34853:SF5">
    <property type="entry name" value="LIP-DOMAIN-CONTAINING PROTEIN-RELATED"/>
    <property type="match status" value="1"/>
</dbReference>
<dbReference type="PIRSF" id="PIRSF029171">
    <property type="entry name" value="Esterase_LipA"/>
    <property type="match status" value="1"/>
</dbReference>
<evidence type="ECO:0000313" key="4">
    <source>
        <dbReference type="Proteomes" id="UP001562357"/>
    </source>
</evidence>
<gene>
    <name evidence="3" type="primary">g6818</name>
    <name evidence="3" type="ORF">EsDP_00006818</name>
</gene>
<dbReference type="Gene3D" id="1.10.260.130">
    <property type="match status" value="1"/>
</dbReference>
<keyword evidence="1" id="KW-0378">Hydrolase</keyword>
<keyword evidence="2" id="KW-0732">Signal</keyword>
<comment type="similarity">
    <text evidence="2">Belongs to the AB hydrolase superfamily. Lipase family.</text>
</comment>
<dbReference type="InterPro" id="IPR029058">
    <property type="entry name" value="AB_hydrolase_fold"/>
</dbReference>
<reference evidence="4" key="1">
    <citation type="submission" date="2024-06" db="EMBL/GenBank/DDBJ databases">
        <title>Draft Genome Sequences of Epichloe bromicola Strains Isolated from Elymus ciliaris.</title>
        <authorList>
            <consortium name="Epichloe bromicola genome sequencing consortium"/>
            <person name="Miura A."/>
            <person name="Imano S."/>
            <person name="Ashida A."/>
            <person name="Sato I."/>
            <person name="Chiba S."/>
            <person name="Tanaka A."/>
            <person name="Camagna M."/>
            <person name="Takemoto D."/>
        </authorList>
    </citation>
    <scope>NUCLEOTIDE SEQUENCE [LARGE SCALE GENOMIC DNA]</scope>
    <source>
        <strain evidence="4">DP</strain>
    </source>
</reference>
<evidence type="ECO:0000256" key="2">
    <source>
        <dbReference type="PIRNR" id="PIRNR029171"/>
    </source>
</evidence>
<dbReference type="Pfam" id="PF03583">
    <property type="entry name" value="LIP"/>
    <property type="match status" value="1"/>
</dbReference>
<evidence type="ECO:0008006" key="5">
    <source>
        <dbReference type="Google" id="ProtNLM"/>
    </source>
</evidence>
<organism evidence="3 4">
    <name type="scientific">Epichloe bromicola</name>
    <dbReference type="NCBI Taxonomy" id="79588"/>
    <lineage>
        <taxon>Eukaryota</taxon>
        <taxon>Fungi</taxon>
        <taxon>Dikarya</taxon>
        <taxon>Ascomycota</taxon>
        <taxon>Pezizomycotina</taxon>
        <taxon>Sordariomycetes</taxon>
        <taxon>Hypocreomycetidae</taxon>
        <taxon>Hypocreales</taxon>
        <taxon>Clavicipitaceae</taxon>
        <taxon>Epichloe</taxon>
    </lineage>
</organism>
<sequence length="451" mass="48623">MVILSSLKLAVVAVLTVATQAAPGQDLAVPAPPTQDSFYTLPKDLGDIAPGTILRHRKPPSPISAFRLARENLKDSHQIFYRTTDNFGNATATVLTVLIPHNADYRKVISHQNAEDAAYANCAPSYALQFLSDDSGFFGTIESQAELLIMQTFLEEGWIVIVPDHEGPKAEFLANKQAGYAVLDGIRAALASSDFTGINKDARVGMWGYSGGSLASGFAAEQHQTYAPELKIAGAAIGGLVPDILNDVNAINKGAFAGLIPGGIIGLSHAYPVLEKLIDDQLLPEHKEKFYKSRTQCLGTNILENPFVNFYAEFKESGFFKREPVTSILAENNQGQHVPTIPLFVYKSINDEVSPVADSDKLVKYYCDNGASVEYTRDFASEHGSLAVTGITFVLPWLRKIMNGQQILRGCSTKSVATTLTDPSSIGLPKFLFDAFSGLLGRPVGPGGVLL</sequence>
<feature type="chain" id="PRO_5045017678" description="Secretory lipase" evidence="2">
    <location>
        <begin position="22"/>
        <end position="451"/>
    </location>
</feature>
<evidence type="ECO:0000256" key="1">
    <source>
        <dbReference type="ARBA" id="ARBA00022801"/>
    </source>
</evidence>
<dbReference type="Gene3D" id="3.40.50.1820">
    <property type="entry name" value="alpha/beta hydrolase"/>
    <property type="match status" value="1"/>
</dbReference>
<name>A0ABQ0CYQ8_9HYPO</name>
<keyword evidence="4" id="KW-1185">Reference proteome</keyword>
<dbReference type="SUPFAM" id="SSF53474">
    <property type="entry name" value="alpha/beta-Hydrolases"/>
    <property type="match status" value="1"/>
</dbReference>